<evidence type="ECO:0000256" key="5">
    <source>
        <dbReference type="PIRSR" id="PIRSR000097-3"/>
    </source>
</evidence>
<comment type="similarity">
    <text evidence="1">Belongs to the aldo/keto reductase family.</text>
</comment>
<keyword evidence="8" id="KW-1185">Reference proteome</keyword>
<dbReference type="EMBL" id="MCGE01000006">
    <property type="protein sequence ID" value="ORZ20205.1"/>
    <property type="molecule type" value="Genomic_DNA"/>
</dbReference>
<proteinExistence type="inferred from homology"/>
<dbReference type="InterPro" id="IPR036812">
    <property type="entry name" value="NAD(P)_OxRdtase_dom_sf"/>
</dbReference>
<accession>A0A1X2IPL5</accession>
<gene>
    <name evidence="7" type="ORF">BCR42DRAFT_475750</name>
</gene>
<dbReference type="PRINTS" id="PR00069">
    <property type="entry name" value="ALDKETRDTASE"/>
</dbReference>
<name>A0A1X2IPL5_9FUNG</name>
<reference evidence="7 8" key="1">
    <citation type="submission" date="2016-07" db="EMBL/GenBank/DDBJ databases">
        <title>Pervasive Adenine N6-methylation of Active Genes in Fungi.</title>
        <authorList>
            <consortium name="DOE Joint Genome Institute"/>
            <person name="Mondo S.J."/>
            <person name="Dannebaum R.O."/>
            <person name="Kuo R.C."/>
            <person name="Labutti K."/>
            <person name="Haridas S."/>
            <person name="Kuo A."/>
            <person name="Salamov A."/>
            <person name="Ahrendt S.R."/>
            <person name="Lipzen A."/>
            <person name="Sullivan W."/>
            <person name="Andreopoulos W.B."/>
            <person name="Clum A."/>
            <person name="Lindquist E."/>
            <person name="Daum C."/>
            <person name="Ramamoorthy G.K."/>
            <person name="Gryganskyi A."/>
            <person name="Culley D."/>
            <person name="Magnuson J.K."/>
            <person name="James T.Y."/>
            <person name="O'Malley M.A."/>
            <person name="Stajich J.E."/>
            <person name="Spatafora J.W."/>
            <person name="Visel A."/>
            <person name="Grigoriev I.V."/>
        </authorList>
    </citation>
    <scope>NUCLEOTIDE SEQUENCE [LARGE SCALE GENOMIC DNA]</scope>
    <source>
        <strain evidence="7 8">NRRL 1336</strain>
    </source>
</reference>
<evidence type="ECO:0000313" key="7">
    <source>
        <dbReference type="EMBL" id="ORZ20205.1"/>
    </source>
</evidence>
<dbReference type="PROSITE" id="PS00798">
    <property type="entry name" value="ALDOKETO_REDUCTASE_1"/>
    <property type="match status" value="1"/>
</dbReference>
<organism evidence="7 8">
    <name type="scientific">Absidia repens</name>
    <dbReference type="NCBI Taxonomy" id="90262"/>
    <lineage>
        <taxon>Eukaryota</taxon>
        <taxon>Fungi</taxon>
        <taxon>Fungi incertae sedis</taxon>
        <taxon>Mucoromycota</taxon>
        <taxon>Mucoromycotina</taxon>
        <taxon>Mucoromycetes</taxon>
        <taxon>Mucorales</taxon>
        <taxon>Cunninghamellaceae</taxon>
        <taxon>Absidia</taxon>
    </lineage>
</organism>
<dbReference type="PROSITE" id="PS00063">
    <property type="entry name" value="ALDOKETO_REDUCTASE_3"/>
    <property type="match status" value="1"/>
</dbReference>
<evidence type="ECO:0000313" key="8">
    <source>
        <dbReference type="Proteomes" id="UP000193560"/>
    </source>
</evidence>
<dbReference type="PIRSF" id="PIRSF000097">
    <property type="entry name" value="AKR"/>
    <property type="match status" value="1"/>
</dbReference>
<dbReference type="InterPro" id="IPR023210">
    <property type="entry name" value="NADP_OxRdtase_dom"/>
</dbReference>
<evidence type="ECO:0000259" key="6">
    <source>
        <dbReference type="Pfam" id="PF00248"/>
    </source>
</evidence>
<dbReference type="SUPFAM" id="SSF51430">
    <property type="entry name" value="NAD(P)-linked oxidoreductase"/>
    <property type="match status" value="1"/>
</dbReference>
<keyword evidence="2" id="KW-0560">Oxidoreductase</keyword>
<feature type="site" description="Lowers pKa of active site Tyr" evidence="5">
    <location>
        <position position="76"/>
    </location>
</feature>
<dbReference type="GO" id="GO:0016491">
    <property type="term" value="F:oxidoreductase activity"/>
    <property type="evidence" value="ECO:0007669"/>
    <property type="project" value="UniProtKB-KW"/>
</dbReference>
<dbReference type="AlphaFoldDB" id="A0A1X2IPL5"/>
<evidence type="ECO:0000256" key="1">
    <source>
        <dbReference type="ARBA" id="ARBA00007905"/>
    </source>
</evidence>
<dbReference type="STRING" id="90262.A0A1X2IPL5"/>
<evidence type="ECO:0000256" key="2">
    <source>
        <dbReference type="ARBA" id="ARBA00023002"/>
    </source>
</evidence>
<dbReference type="OrthoDB" id="416253at2759"/>
<dbReference type="Proteomes" id="UP000193560">
    <property type="component" value="Unassembled WGS sequence"/>
</dbReference>
<comment type="caution">
    <text evidence="7">The sequence shown here is derived from an EMBL/GenBank/DDBJ whole genome shotgun (WGS) entry which is preliminary data.</text>
</comment>
<sequence>MPSIPTATLNTGAKIPVVGLGTWQSKPNEVYQAVLDAIAAGYRHIDTAFIYGNEKEVGQAIKDSGIPREELFVTTKLWNNSHRPEDVQPALEKSLELLQLDYLDLYLIHWPVAFQSGNENVPKGPDGNILFDNTTYLETWTALEKLDKTKVRAIGVSNFNIATLTKIIENGTVRPAVNQVELHPYLRQDDLLKFAKDHGIHVTAYSPLGSTNSPILKDEKVLAIAKKYNKSAAQIVLSWNVQRGVSVIPKSVTKSRIIENLDIVPSLEQEDFRALEQVIDGEERRIVDPRNFWNVDVFGLL</sequence>
<protein>
    <submittedName>
        <fullName evidence="7">NADP-dependent oxidoreductase domain-containing protein</fullName>
    </submittedName>
</protein>
<dbReference type="PANTHER" id="PTHR11732">
    <property type="entry name" value="ALDO/KETO REDUCTASE"/>
    <property type="match status" value="1"/>
</dbReference>
<dbReference type="Gene3D" id="3.20.20.100">
    <property type="entry name" value="NADP-dependent oxidoreductase domain"/>
    <property type="match status" value="1"/>
</dbReference>
<evidence type="ECO:0000256" key="3">
    <source>
        <dbReference type="PIRSR" id="PIRSR000097-1"/>
    </source>
</evidence>
<dbReference type="InterPro" id="IPR018170">
    <property type="entry name" value="Aldo/ket_reductase_CS"/>
</dbReference>
<dbReference type="Pfam" id="PF00248">
    <property type="entry name" value="Aldo_ket_red"/>
    <property type="match status" value="1"/>
</dbReference>
<feature type="binding site" evidence="4">
    <location>
        <position position="109"/>
    </location>
    <ligand>
        <name>substrate</name>
    </ligand>
</feature>
<feature type="domain" description="NADP-dependent oxidoreductase" evidence="6">
    <location>
        <begin position="18"/>
        <end position="279"/>
    </location>
</feature>
<dbReference type="FunFam" id="3.20.20.100:FF:000007">
    <property type="entry name" value="NAD(P)H-dependent D-xylose reductase xyl1"/>
    <property type="match status" value="1"/>
</dbReference>
<feature type="active site" description="Proton donor" evidence="3">
    <location>
        <position position="51"/>
    </location>
</feature>
<evidence type="ECO:0000256" key="4">
    <source>
        <dbReference type="PIRSR" id="PIRSR000097-2"/>
    </source>
</evidence>
<dbReference type="InterPro" id="IPR020471">
    <property type="entry name" value="AKR"/>
</dbReference>